<sequence>MPRYYAKTRRFRRRRVIGRRKSSLTGSRRRITGAKRRSYGKKRQMMTTRRILNRTSTKKRDTMLGATTFPPLPENVGALTVTATVPAVLVWCATARNLQQEANALDTIWSSAQRTKSTCFIRGLKETITIRTNSSAAWRWRRIAFRYKGLLPTGEDTFARFFNEITEANRVRIMRPVTALPFSIVSPLYAHIFRGFGINDLSANPQDWVDPITAPVDTDRIAPLYDKVVRITSGNDAGVANTYRIWHPVNKNLRYNDTEFGGGFSSSPLSTEGRPGGGDFYVIDIIIGNSSDPGDLLDWLPTSTLYWHEK</sequence>
<dbReference type="KEGG" id="vg:37617527"/>
<dbReference type="OrthoDB" id="7982at10239"/>
<evidence type="ECO:0000256" key="1">
    <source>
        <dbReference type="SAM" id="MobiDB-lite"/>
    </source>
</evidence>
<accession>A0A140CTS4</accession>
<dbReference type="EMBL" id="KT732814">
    <property type="protein sequence ID" value="AMH87731.1"/>
    <property type="molecule type" value="Genomic_DNA"/>
</dbReference>
<reference evidence="3" key="1">
    <citation type="journal article" date="2016" name="Infect. Genet. Evol.">
        <title>Cycloviruses, gemycircularviruses and other novel replication-associated protein encoding circular viruses in Pacific flying fox (Pteropus tonganus) faeces.</title>
        <authorList>
            <person name="Male M.F."/>
            <person name="Kraberger S."/>
            <person name="Stainton D."/>
            <person name="Kami V."/>
            <person name="Varsani A."/>
        </authorList>
    </citation>
    <scope>NUCLEOTIDE SEQUENCE [LARGE SCALE GENOMIC DNA]</scope>
</reference>
<organism evidence="2 3">
    <name type="scientific">Pteropus associated gemycircularvirus 4</name>
    <dbReference type="NCBI Taxonomy" id="1985398"/>
    <lineage>
        <taxon>Viruses</taxon>
        <taxon>Monodnaviria</taxon>
        <taxon>Shotokuvirae</taxon>
        <taxon>Cressdnaviricota</taxon>
        <taxon>Repensiviricetes</taxon>
        <taxon>Geplafuvirales</taxon>
        <taxon>Genomoviridae</taxon>
        <taxon>Gemycircularvirus</taxon>
        <taxon>Gemycircularvirus ptero4</taxon>
    </lineage>
</organism>
<evidence type="ECO:0000313" key="3">
    <source>
        <dbReference type="Proteomes" id="UP000111010"/>
    </source>
</evidence>
<proteinExistence type="predicted"/>
<evidence type="ECO:0000313" key="2">
    <source>
        <dbReference type="EMBL" id="AMH87731.1"/>
    </source>
</evidence>
<keyword evidence="3" id="KW-1185">Reference proteome</keyword>
<name>A0A140CTS4_9VIRU</name>
<dbReference type="RefSeq" id="YP_009506603.1">
    <property type="nucleotide sequence ID" value="NC_038487.1"/>
</dbReference>
<dbReference type="Proteomes" id="UP000111010">
    <property type="component" value="Segment"/>
</dbReference>
<feature type="region of interest" description="Disordered" evidence="1">
    <location>
        <begin position="22"/>
        <end position="44"/>
    </location>
</feature>
<dbReference type="GeneID" id="37617527"/>
<protein>
    <submittedName>
        <fullName evidence="2">Capsid protein</fullName>
    </submittedName>
</protein>